<keyword evidence="1" id="KW-1133">Transmembrane helix</keyword>
<organism evidence="2 3">
    <name type="scientific">Saccharibacillus endophyticus</name>
    <dbReference type="NCBI Taxonomy" id="2060666"/>
    <lineage>
        <taxon>Bacteria</taxon>
        <taxon>Bacillati</taxon>
        <taxon>Bacillota</taxon>
        <taxon>Bacilli</taxon>
        <taxon>Bacillales</taxon>
        <taxon>Paenibacillaceae</taxon>
        <taxon>Saccharibacillus</taxon>
    </lineage>
</organism>
<evidence type="ECO:0000256" key="1">
    <source>
        <dbReference type="SAM" id="Phobius"/>
    </source>
</evidence>
<gene>
    <name evidence="2" type="ORF">GCM10007362_19610</name>
</gene>
<name>A0ABQ1ZUA1_9BACL</name>
<keyword evidence="1" id="KW-0812">Transmembrane</keyword>
<keyword evidence="3" id="KW-1185">Reference proteome</keyword>
<dbReference type="RefSeq" id="WP_172242878.1">
    <property type="nucleotide sequence ID" value="NZ_BMDD01000002.1"/>
</dbReference>
<dbReference type="Proteomes" id="UP000605427">
    <property type="component" value="Unassembled WGS sequence"/>
</dbReference>
<accession>A0ABQ1ZUA1</accession>
<evidence type="ECO:0000313" key="2">
    <source>
        <dbReference type="EMBL" id="GGH76806.1"/>
    </source>
</evidence>
<feature type="transmembrane region" description="Helical" evidence="1">
    <location>
        <begin position="20"/>
        <end position="44"/>
    </location>
</feature>
<sequence>MNPTELKSAPPSKKLKRNRLLSLITIVVSVCAIVIIATQAFGILHSMRPLTVTLKNNTNSEIISVEFRMTHMDTPYVFERTVPAGESRNIRPEFENLVEGEMTFTAADAEGRRYTGIACGYTSRLSGESTITIDANGVAIQAECS</sequence>
<keyword evidence="1" id="KW-0472">Membrane</keyword>
<reference evidence="3" key="1">
    <citation type="journal article" date="2019" name="Int. J. Syst. Evol. Microbiol.">
        <title>The Global Catalogue of Microorganisms (GCM) 10K type strain sequencing project: providing services to taxonomists for standard genome sequencing and annotation.</title>
        <authorList>
            <consortium name="The Broad Institute Genomics Platform"/>
            <consortium name="The Broad Institute Genome Sequencing Center for Infectious Disease"/>
            <person name="Wu L."/>
            <person name="Ma J."/>
        </authorList>
    </citation>
    <scope>NUCLEOTIDE SEQUENCE [LARGE SCALE GENOMIC DNA]</scope>
    <source>
        <strain evidence="3">CCM 8702</strain>
    </source>
</reference>
<protein>
    <submittedName>
        <fullName evidence="2">Uncharacterized protein</fullName>
    </submittedName>
</protein>
<dbReference type="EMBL" id="BMDD01000002">
    <property type="protein sequence ID" value="GGH76806.1"/>
    <property type="molecule type" value="Genomic_DNA"/>
</dbReference>
<comment type="caution">
    <text evidence="2">The sequence shown here is derived from an EMBL/GenBank/DDBJ whole genome shotgun (WGS) entry which is preliminary data.</text>
</comment>
<proteinExistence type="predicted"/>
<evidence type="ECO:0000313" key="3">
    <source>
        <dbReference type="Proteomes" id="UP000605427"/>
    </source>
</evidence>